<dbReference type="EMBL" id="BNBO01000002">
    <property type="protein sequence ID" value="GHH60618.1"/>
    <property type="molecule type" value="Genomic_DNA"/>
</dbReference>
<organism evidence="1 2">
    <name type="scientific">Kitasatospora indigofera</name>
    <dbReference type="NCBI Taxonomy" id="67307"/>
    <lineage>
        <taxon>Bacteria</taxon>
        <taxon>Bacillati</taxon>
        <taxon>Actinomycetota</taxon>
        <taxon>Actinomycetes</taxon>
        <taxon>Kitasatosporales</taxon>
        <taxon>Streptomycetaceae</taxon>
        <taxon>Kitasatospora</taxon>
    </lineage>
</organism>
<gene>
    <name evidence="1" type="ORF">GCM10018781_05650</name>
</gene>
<name>A0A919KK52_9ACTN</name>
<proteinExistence type="predicted"/>
<comment type="caution">
    <text evidence="1">The sequence shown here is derived from an EMBL/GenBank/DDBJ whole genome shotgun (WGS) entry which is preliminary data.</text>
</comment>
<keyword evidence="2" id="KW-1185">Reference proteome</keyword>
<dbReference type="AlphaFoldDB" id="A0A919KK52"/>
<protein>
    <submittedName>
        <fullName evidence="1">Uncharacterized protein</fullName>
    </submittedName>
</protein>
<dbReference type="Proteomes" id="UP000617734">
    <property type="component" value="Unassembled WGS sequence"/>
</dbReference>
<evidence type="ECO:0000313" key="2">
    <source>
        <dbReference type="Proteomes" id="UP000617734"/>
    </source>
</evidence>
<reference evidence="1" key="1">
    <citation type="journal article" date="2014" name="Int. J. Syst. Evol. Microbiol.">
        <title>Complete genome sequence of Corynebacterium casei LMG S-19264T (=DSM 44701T), isolated from a smear-ripened cheese.</title>
        <authorList>
            <consortium name="US DOE Joint Genome Institute (JGI-PGF)"/>
            <person name="Walter F."/>
            <person name="Albersmeier A."/>
            <person name="Kalinowski J."/>
            <person name="Ruckert C."/>
        </authorList>
    </citation>
    <scope>NUCLEOTIDE SEQUENCE</scope>
    <source>
        <strain evidence="1">JCM 4646</strain>
    </source>
</reference>
<evidence type="ECO:0000313" key="1">
    <source>
        <dbReference type="EMBL" id="GHH60618.1"/>
    </source>
</evidence>
<dbReference type="RefSeq" id="WP_190209138.1">
    <property type="nucleotide sequence ID" value="NZ_BNBO01000002.1"/>
</dbReference>
<dbReference type="GeneID" id="95351095"/>
<accession>A0A919KK52</accession>
<sequence>MTEEETAVGWLFAWAAGGARPGAGDGPGAAVRRVHEVVSGRLGGETALLRLREEAAAGQPAASEGTRTWLALVLRDALARDHEFAAALRAALADARAESRQAPPAAYEATGNVVHGDAAIQVGPHGYQVNTFGRRR</sequence>
<reference evidence="1" key="2">
    <citation type="submission" date="2020-09" db="EMBL/GenBank/DDBJ databases">
        <authorList>
            <person name="Sun Q."/>
            <person name="Ohkuma M."/>
        </authorList>
    </citation>
    <scope>NUCLEOTIDE SEQUENCE</scope>
    <source>
        <strain evidence="1">JCM 4646</strain>
    </source>
</reference>